<organism evidence="1 2">
    <name type="scientific">Fusibacter ferrireducens</name>
    <dbReference type="NCBI Taxonomy" id="2785058"/>
    <lineage>
        <taxon>Bacteria</taxon>
        <taxon>Bacillati</taxon>
        <taxon>Bacillota</taxon>
        <taxon>Clostridia</taxon>
        <taxon>Eubacteriales</taxon>
        <taxon>Eubacteriales Family XII. Incertae Sedis</taxon>
        <taxon>Fusibacter</taxon>
    </lineage>
</organism>
<dbReference type="InterPro" id="IPR054648">
    <property type="entry name" value="TudS-rel"/>
</dbReference>
<protein>
    <submittedName>
        <fullName evidence="1">DUF523 domain-containing protein</fullName>
    </submittedName>
</protein>
<reference evidence="1 2" key="1">
    <citation type="submission" date="2020-11" db="EMBL/GenBank/DDBJ databases">
        <title>Fusibacter basophilias sp. nov.</title>
        <authorList>
            <person name="Qiu D."/>
        </authorList>
    </citation>
    <scope>NUCLEOTIDE SEQUENCE [LARGE SCALE GENOMIC DNA]</scope>
    <source>
        <strain evidence="1 2">Q10-2</strain>
    </source>
</reference>
<dbReference type="EMBL" id="JADKNH010000001">
    <property type="protein sequence ID" value="MBF4691896.1"/>
    <property type="molecule type" value="Genomic_DNA"/>
</dbReference>
<evidence type="ECO:0000313" key="2">
    <source>
        <dbReference type="Proteomes" id="UP000614200"/>
    </source>
</evidence>
<dbReference type="NCBIfam" id="NF045597">
    <property type="entry name" value="TudS_rel_CD3072"/>
    <property type="match status" value="1"/>
</dbReference>
<proteinExistence type="predicted"/>
<name>A0ABR9ZNK0_9FIRM</name>
<sequence length="182" mass="20219">MFDDNRSKKIIFVSHCILNQNAISDGTADFPGALNELIQLIISNDIGIVQLPCPELNCLGLDRGNIHGALSPVTVENTRIRNSLNADHNKIKLASLVDQALYQIEEYMRYGFEIIGIIGVNRSPSCGIDTTSDQDKEVIGTGVFMALLQNRLTEKNIKIHFMGIKTSTYEESILKVKQLLTQ</sequence>
<comment type="caution">
    <text evidence="1">The sequence shown here is derived from an EMBL/GenBank/DDBJ whole genome shotgun (WGS) entry which is preliminary data.</text>
</comment>
<accession>A0ABR9ZNK0</accession>
<keyword evidence="2" id="KW-1185">Reference proteome</keyword>
<dbReference type="RefSeq" id="WP_194700126.1">
    <property type="nucleotide sequence ID" value="NZ_JADKNH010000001.1"/>
</dbReference>
<dbReference type="Proteomes" id="UP000614200">
    <property type="component" value="Unassembled WGS sequence"/>
</dbReference>
<gene>
    <name evidence="1" type="ORF">ISU02_02145</name>
</gene>
<evidence type="ECO:0000313" key="1">
    <source>
        <dbReference type="EMBL" id="MBF4691896.1"/>
    </source>
</evidence>